<sequence length="116" mass="13345">MEHISATTLYHRLKHDVLLRIITLRLDLDVRPLLLGGGVWIRTNVWCKVNINYFDVSHKTNTIKFPDVPSECKHLLWNIISAPALYQSTETYDVLLNYGNCAWVDVRPLLLGVSLD</sequence>
<protein>
    <submittedName>
        <fullName evidence="1">Uncharacterized protein</fullName>
    </submittedName>
</protein>
<evidence type="ECO:0000313" key="2">
    <source>
        <dbReference type="Proteomes" id="UP000499080"/>
    </source>
</evidence>
<keyword evidence="2" id="KW-1185">Reference proteome</keyword>
<organism evidence="1 2">
    <name type="scientific">Araneus ventricosus</name>
    <name type="common">Orbweaver spider</name>
    <name type="synonym">Epeira ventricosa</name>
    <dbReference type="NCBI Taxonomy" id="182803"/>
    <lineage>
        <taxon>Eukaryota</taxon>
        <taxon>Metazoa</taxon>
        <taxon>Ecdysozoa</taxon>
        <taxon>Arthropoda</taxon>
        <taxon>Chelicerata</taxon>
        <taxon>Arachnida</taxon>
        <taxon>Araneae</taxon>
        <taxon>Araneomorphae</taxon>
        <taxon>Entelegynae</taxon>
        <taxon>Araneoidea</taxon>
        <taxon>Araneidae</taxon>
        <taxon>Araneus</taxon>
    </lineage>
</organism>
<dbReference type="AlphaFoldDB" id="A0A4Y2NQA5"/>
<comment type="caution">
    <text evidence="1">The sequence shown here is derived from an EMBL/GenBank/DDBJ whole genome shotgun (WGS) entry which is preliminary data.</text>
</comment>
<evidence type="ECO:0000313" key="1">
    <source>
        <dbReference type="EMBL" id="GBN40963.1"/>
    </source>
</evidence>
<accession>A0A4Y2NQA5</accession>
<name>A0A4Y2NQA5_ARAVE</name>
<proteinExistence type="predicted"/>
<reference evidence="1 2" key="1">
    <citation type="journal article" date="2019" name="Sci. Rep.">
        <title>Orb-weaving spider Araneus ventricosus genome elucidates the spidroin gene catalogue.</title>
        <authorList>
            <person name="Kono N."/>
            <person name="Nakamura H."/>
            <person name="Ohtoshi R."/>
            <person name="Moran D.A.P."/>
            <person name="Shinohara A."/>
            <person name="Yoshida Y."/>
            <person name="Fujiwara M."/>
            <person name="Mori M."/>
            <person name="Tomita M."/>
            <person name="Arakawa K."/>
        </authorList>
    </citation>
    <scope>NUCLEOTIDE SEQUENCE [LARGE SCALE GENOMIC DNA]</scope>
</reference>
<dbReference type="EMBL" id="BGPR01009580">
    <property type="protein sequence ID" value="GBN40963.1"/>
    <property type="molecule type" value="Genomic_DNA"/>
</dbReference>
<gene>
    <name evidence="1" type="ORF">AVEN_106920_1</name>
</gene>
<dbReference type="Proteomes" id="UP000499080">
    <property type="component" value="Unassembled WGS sequence"/>
</dbReference>